<feature type="region of interest" description="Disordered" evidence="1">
    <location>
        <begin position="22"/>
        <end position="85"/>
    </location>
</feature>
<sequence length="619" mass="65249">MKRVVLLTGVALAFSSSLALASPESLLPPGFDNPAPKPTPKPAAPTPAPRPATPAPAARPNSGPAATAPSQAPVANAPAATDNSGSVVAGLPKNFPSIEQIEQMETDEVNELFGLKPKFDIPAAARRDVSQVGVIGEDEGGFPVASLANQPASLVRAVLTGTKGPLVSRWGHILLRRALASRMDTPKDMDPVEFAALRAGVLNRLGEGQVARSLVQDVDSANYNTDLADAAFDAYLQTGDILGMCPVARLKNDLRSDPQWEMIRAICGSFAGNARDGRRQLDRALSRGIAPRIDVLLAQRYAGAASDSSRAVDINWDKVEEMTPWRFAFAASLGLDMPKNLLDDAGAYYDRSAVLVPALPLAMRTKAADVAGAEGILSATAMVDLYSQVYASGDASDAMVEDANSLRAAYVAQGADERLEAMQALWGNDASDYSRLVLTAFAAARMPVSEDMADDAAPLIASMLTAGLDRNAEQWATVVPEGSEGWALLALAQPDRAGSVSTGNVRSFMDDDTSTNKRKTRFLVAGLAGLGRMDSGDVSSLSGDLGVDFNRQSPWSQRITLAAQYGNAELVALLAGLGMQGDSWSKMTARQLYIIVRSLNQVGLNAEARMIAAEAVARG</sequence>
<comment type="caution">
    <text evidence="3">The sequence shown here is derived from an EMBL/GenBank/DDBJ whole genome shotgun (WGS) entry which is preliminary data.</text>
</comment>
<dbReference type="Proteomes" id="UP000460561">
    <property type="component" value="Unassembled WGS sequence"/>
</dbReference>
<dbReference type="AlphaFoldDB" id="A0A845AE92"/>
<evidence type="ECO:0008006" key="5">
    <source>
        <dbReference type="Google" id="ProtNLM"/>
    </source>
</evidence>
<protein>
    <recommendedName>
        <fullName evidence="5">Antifreeze protein</fullName>
    </recommendedName>
</protein>
<dbReference type="OrthoDB" id="7388088at2"/>
<evidence type="ECO:0000313" key="4">
    <source>
        <dbReference type="Proteomes" id="UP000460561"/>
    </source>
</evidence>
<proteinExistence type="predicted"/>
<feature type="signal peptide" evidence="2">
    <location>
        <begin position="1"/>
        <end position="21"/>
    </location>
</feature>
<evidence type="ECO:0000256" key="2">
    <source>
        <dbReference type="SAM" id="SignalP"/>
    </source>
</evidence>
<name>A0A845AE92_9SPHN</name>
<keyword evidence="4" id="KW-1185">Reference proteome</keyword>
<evidence type="ECO:0000313" key="3">
    <source>
        <dbReference type="EMBL" id="MXP25488.1"/>
    </source>
</evidence>
<organism evidence="3 4">
    <name type="scientific">Altericroceibacterium indicum</name>
    <dbReference type="NCBI Taxonomy" id="374177"/>
    <lineage>
        <taxon>Bacteria</taxon>
        <taxon>Pseudomonadati</taxon>
        <taxon>Pseudomonadota</taxon>
        <taxon>Alphaproteobacteria</taxon>
        <taxon>Sphingomonadales</taxon>
        <taxon>Erythrobacteraceae</taxon>
        <taxon>Altericroceibacterium</taxon>
    </lineage>
</organism>
<dbReference type="EMBL" id="WTYQ01000002">
    <property type="protein sequence ID" value="MXP25488.1"/>
    <property type="molecule type" value="Genomic_DNA"/>
</dbReference>
<feature type="chain" id="PRO_5032892448" description="Antifreeze protein" evidence="2">
    <location>
        <begin position="22"/>
        <end position="619"/>
    </location>
</feature>
<reference evidence="3 4" key="1">
    <citation type="submission" date="2019-12" db="EMBL/GenBank/DDBJ databases">
        <title>Genomic-based taxomic classification of the family Erythrobacteraceae.</title>
        <authorList>
            <person name="Xu L."/>
        </authorList>
    </citation>
    <scope>NUCLEOTIDE SEQUENCE [LARGE SCALE GENOMIC DNA]</scope>
    <source>
        <strain evidence="3 4">DSM 18604</strain>
    </source>
</reference>
<accession>A0A845AE92</accession>
<dbReference type="RefSeq" id="WP_160738715.1">
    <property type="nucleotide sequence ID" value="NZ_WTYQ01000002.1"/>
</dbReference>
<feature type="compositionally biased region" description="Pro residues" evidence="1">
    <location>
        <begin position="35"/>
        <end position="54"/>
    </location>
</feature>
<keyword evidence="2" id="KW-0732">Signal</keyword>
<evidence type="ECO:0000256" key="1">
    <source>
        <dbReference type="SAM" id="MobiDB-lite"/>
    </source>
</evidence>
<gene>
    <name evidence="3" type="ORF">GRI39_05460</name>
</gene>